<reference evidence="3 4" key="1">
    <citation type="journal article" date="2016" name="Nat. Commun.">
        <title>Ectomycorrhizal ecology is imprinted in the genome of the dominant symbiotic fungus Cenococcum geophilum.</title>
        <authorList>
            <consortium name="DOE Joint Genome Institute"/>
            <person name="Peter M."/>
            <person name="Kohler A."/>
            <person name="Ohm R.A."/>
            <person name="Kuo A."/>
            <person name="Krutzmann J."/>
            <person name="Morin E."/>
            <person name="Arend M."/>
            <person name="Barry K.W."/>
            <person name="Binder M."/>
            <person name="Choi C."/>
            <person name="Clum A."/>
            <person name="Copeland A."/>
            <person name="Grisel N."/>
            <person name="Haridas S."/>
            <person name="Kipfer T."/>
            <person name="LaButti K."/>
            <person name="Lindquist E."/>
            <person name="Lipzen A."/>
            <person name="Maire R."/>
            <person name="Meier B."/>
            <person name="Mihaltcheva S."/>
            <person name="Molinier V."/>
            <person name="Murat C."/>
            <person name="Poggeler S."/>
            <person name="Quandt C.A."/>
            <person name="Sperisen C."/>
            <person name="Tritt A."/>
            <person name="Tisserant E."/>
            <person name="Crous P.W."/>
            <person name="Henrissat B."/>
            <person name="Nehls U."/>
            <person name="Egli S."/>
            <person name="Spatafora J.W."/>
            <person name="Grigoriev I.V."/>
            <person name="Martin F.M."/>
        </authorList>
    </citation>
    <scope>NUCLEOTIDE SEQUENCE [LARGE SCALE GENOMIC DNA]</scope>
    <source>
        <strain evidence="3 4">CBS 207.34</strain>
    </source>
</reference>
<name>A0A8E2JYI2_9PEZI</name>
<dbReference type="Proteomes" id="UP000250140">
    <property type="component" value="Unassembled WGS sequence"/>
</dbReference>
<keyword evidence="4" id="KW-1185">Reference proteome</keyword>
<keyword evidence="2" id="KW-0472">Membrane</keyword>
<gene>
    <name evidence="3" type="ORF">AOQ84DRAFT_359004</name>
</gene>
<sequence>MGCILFKSWLVLDYIVAKNPPGMDLNAMLRLAISYYKGDLTLDFHNTRVRDSIGSLIAKGVDCRLLENLIKNSRKPDWNRVDFWINEFREWNILDFQELLTQKGDERVFYLSPNMTSPLPAYVKSEPNISSFHLVRDNKGVTAGWIDIPSTNGVLATFPFLALRELKNHNLRRGEHEALVKKTPTDSLKIQTERTLHEAYYPGLNSDTLKTQNESQTVMRESFDRLGKKLVLIVPQVWIWRVGNFVISACSIPTRLRLKFSVRRRQEQLQIYWRCPQNPAALMGTIIADRIVEFSKPHHPAIPYTLDIFQRAIFTLLSDVADYTGNGTKQSIIERQQWRFVLGGRKEIDYCRNRSKRMIRDSQRVSDSIKDQLDLKRTRASMKDARTGFIISVGVAGFTIISIIFTPSSFIISLLALSVDRFAKHRYDFAPNASAPNVTLRTYHSYYVGEWIMIVTMWSGGAFTFKGSPAAAPKRTSKKPASTAPFLAPALVGKPAVATHLGNDPKGGGEDAENRRRTRFIRGLFRESADKSLVQEVEP</sequence>
<organism evidence="3 4">
    <name type="scientific">Glonium stellatum</name>
    <dbReference type="NCBI Taxonomy" id="574774"/>
    <lineage>
        <taxon>Eukaryota</taxon>
        <taxon>Fungi</taxon>
        <taxon>Dikarya</taxon>
        <taxon>Ascomycota</taxon>
        <taxon>Pezizomycotina</taxon>
        <taxon>Dothideomycetes</taxon>
        <taxon>Pleosporomycetidae</taxon>
        <taxon>Gloniales</taxon>
        <taxon>Gloniaceae</taxon>
        <taxon>Glonium</taxon>
    </lineage>
</organism>
<feature type="transmembrane region" description="Helical" evidence="2">
    <location>
        <begin position="389"/>
        <end position="417"/>
    </location>
</feature>
<evidence type="ECO:0000256" key="2">
    <source>
        <dbReference type="SAM" id="Phobius"/>
    </source>
</evidence>
<keyword evidence="2" id="KW-0812">Transmembrane</keyword>
<evidence type="ECO:0000313" key="3">
    <source>
        <dbReference type="EMBL" id="OCL14330.1"/>
    </source>
</evidence>
<keyword evidence="2" id="KW-1133">Transmembrane helix</keyword>
<evidence type="ECO:0000256" key="1">
    <source>
        <dbReference type="SAM" id="MobiDB-lite"/>
    </source>
</evidence>
<dbReference type="OrthoDB" id="341259at2759"/>
<protein>
    <submittedName>
        <fullName evidence="3">Uncharacterized protein</fullName>
    </submittedName>
</protein>
<dbReference type="EMBL" id="KV748587">
    <property type="protein sequence ID" value="OCL14330.1"/>
    <property type="molecule type" value="Genomic_DNA"/>
</dbReference>
<accession>A0A8E2JYI2</accession>
<evidence type="ECO:0000313" key="4">
    <source>
        <dbReference type="Proteomes" id="UP000250140"/>
    </source>
</evidence>
<dbReference type="AlphaFoldDB" id="A0A8E2JYI2"/>
<proteinExistence type="predicted"/>
<feature type="region of interest" description="Disordered" evidence="1">
    <location>
        <begin position="497"/>
        <end position="516"/>
    </location>
</feature>